<sequence length="80" mass="9185">MSRSIGRSRCMHENKSMKFLISLPPLCRPRFQICLPHSFEPSSPQSTNPLRPPPPLFPNLKPSVLPRRKPKLQPQTSKIQ</sequence>
<comment type="caution">
    <text evidence="2">The sequence shown here is derived from an EMBL/GenBank/DDBJ whole genome shotgun (WGS) entry which is preliminary data.</text>
</comment>
<proteinExistence type="predicted"/>
<evidence type="ECO:0000313" key="2">
    <source>
        <dbReference type="EMBL" id="KAA3476940.1"/>
    </source>
</evidence>
<gene>
    <name evidence="2" type="ORF">EPI10_010869</name>
</gene>
<reference evidence="3" key="1">
    <citation type="journal article" date="2019" name="Plant Biotechnol. J.">
        <title>Genome sequencing of the Australian wild diploid species Gossypium australe highlights disease resistance and delayed gland morphogenesis.</title>
        <authorList>
            <person name="Cai Y."/>
            <person name="Cai X."/>
            <person name="Wang Q."/>
            <person name="Wang P."/>
            <person name="Zhang Y."/>
            <person name="Cai C."/>
            <person name="Xu Y."/>
            <person name="Wang K."/>
            <person name="Zhou Z."/>
            <person name="Wang C."/>
            <person name="Geng S."/>
            <person name="Li B."/>
            <person name="Dong Q."/>
            <person name="Hou Y."/>
            <person name="Wang H."/>
            <person name="Ai P."/>
            <person name="Liu Z."/>
            <person name="Yi F."/>
            <person name="Sun M."/>
            <person name="An G."/>
            <person name="Cheng J."/>
            <person name="Zhang Y."/>
            <person name="Shi Q."/>
            <person name="Xie Y."/>
            <person name="Shi X."/>
            <person name="Chang Y."/>
            <person name="Huang F."/>
            <person name="Chen Y."/>
            <person name="Hong S."/>
            <person name="Mi L."/>
            <person name="Sun Q."/>
            <person name="Zhang L."/>
            <person name="Zhou B."/>
            <person name="Peng R."/>
            <person name="Zhang X."/>
            <person name="Liu F."/>
        </authorList>
    </citation>
    <scope>NUCLEOTIDE SEQUENCE [LARGE SCALE GENOMIC DNA]</scope>
    <source>
        <strain evidence="3">cv. PA1801</strain>
    </source>
</reference>
<dbReference type="EMBL" id="SMMG02000004">
    <property type="protein sequence ID" value="KAA3476940.1"/>
    <property type="molecule type" value="Genomic_DNA"/>
</dbReference>
<dbReference type="Proteomes" id="UP000325315">
    <property type="component" value="Unassembled WGS sequence"/>
</dbReference>
<evidence type="ECO:0000313" key="3">
    <source>
        <dbReference type="Proteomes" id="UP000325315"/>
    </source>
</evidence>
<keyword evidence="3" id="KW-1185">Reference proteome</keyword>
<evidence type="ECO:0000256" key="1">
    <source>
        <dbReference type="SAM" id="MobiDB-lite"/>
    </source>
</evidence>
<protein>
    <submittedName>
        <fullName evidence="2">Uncharacterized protein</fullName>
    </submittedName>
</protein>
<dbReference type="AlphaFoldDB" id="A0A5B6W5F6"/>
<accession>A0A5B6W5F6</accession>
<name>A0A5B6W5F6_9ROSI</name>
<feature type="region of interest" description="Disordered" evidence="1">
    <location>
        <begin position="38"/>
        <end position="80"/>
    </location>
</feature>
<organism evidence="2 3">
    <name type="scientific">Gossypium australe</name>
    <dbReference type="NCBI Taxonomy" id="47621"/>
    <lineage>
        <taxon>Eukaryota</taxon>
        <taxon>Viridiplantae</taxon>
        <taxon>Streptophyta</taxon>
        <taxon>Embryophyta</taxon>
        <taxon>Tracheophyta</taxon>
        <taxon>Spermatophyta</taxon>
        <taxon>Magnoliopsida</taxon>
        <taxon>eudicotyledons</taxon>
        <taxon>Gunneridae</taxon>
        <taxon>Pentapetalae</taxon>
        <taxon>rosids</taxon>
        <taxon>malvids</taxon>
        <taxon>Malvales</taxon>
        <taxon>Malvaceae</taxon>
        <taxon>Malvoideae</taxon>
        <taxon>Gossypium</taxon>
    </lineage>
</organism>